<evidence type="ECO:0000313" key="1">
    <source>
        <dbReference type="EMBL" id="UVC49951.1"/>
    </source>
</evidence>
<dbReference type="Proteomes" id="UP000244811">
    <property type="component" value="Chromosome 2"/>
</dbReference>
<dbReference type="EMBL" id="CP056071">
    <property type="protein sequence ID" value="UVC49951.1"/>
    <property type="molecule type" value="Genomic_DNA"/>
</dbReference>
<gene>
    <name evidence="1" type="ORF">MACK_003574</name>
</gene>
<organism evidence="1 2">
    <name type="scientific">Theileria orientalis</name>
    <dbReference type="NCBI Taxonomy" id="68886"/>
    <lineage>
        <taxon>Eukaryota</taxon>
        <taxon>Sar</taxon>
        <taxon>Alveolata</taxon>
        <taxon>Apicomplexa</taxon>
        <taxon>Aconoidasida</taxon>
        <taxon>Piroplasmida</taxon>
        <taxon>Theileriidae</taxon>
        <taxon>Theileria</taxon>
    </lineage>
</organism>
<dbReference type="AlphaFoldDB" id="A0A976XJD4"/>
<name>A0A976XJD4_THEOR</name>
<proteinExistence type="predicted"/>
<protein>
    <submittedName>
        <fullName evidence="1">Uncharacterized protein</fullName>
    </submittedName>
</protein>
<reference evidence="1" key="1">
    <citation type="submission" date="2022-07" db="EMBL/GenBank/DDBJ databases">
        <title>Evaluation of T. orientalis genome assembly methods using nanopore sequencing and analysis of variation between genomes.</title>
        <authorList>
            <person name="Yam J."/>
            <person name="Micallef M.L."/>
            <person name="Liu M."/>
            <person name="Djordjevic S.P."/>
            <person name="Bogema D.R."/>
            <person name="Jenkins C."/>
        </authorList>
    </citation>
    <scope>NUCLEOTIDE SEQUENCE</scope>
    <source>
        <strain evidence="1">Goon Nure</strain>
    </source>
</reference>
<accession>A0A976XJD4</accession>
<sequence length="102" mass="12156">MGRLMSKRLDRIIHASPLSLKYISKVTLRFSNENKVAKSFVRDYFPLMAHENPHIQFHHKCVENKQEHCSIVLEDGSSRVFNLKFYLYPQQLMQRILDLNEH</sequence>
<evidence type="ECO:0000313" key="2">
    <source>
        <dbReference type="Proteomes" id="UP000244811"/>
    </source>
</evidence>